<dbReference type="Pfam" id="PF01978">
    <property type="entry name" value="TrmB"/>
    <property type="match status" value="1"/>
</dbReference>
<keyword evidence="3" id="KW-1185">Reference proteome</keyword>
<dbReference type="STRING" id="1095776.SAMN04515672_2904"/>
<organism evidence="2 3">
    <name type="scientific">Natronorubrum texcoconense</name>
    <dbReference type="NCBI Taxonomy" id="1095776"/>
    <lineage>
        <taxon>Archaea</taxon>
        <taxon>Methanobacteriati</taxon>
        <taxon>Methanobacteriota</taxon>
        <taxon>Stenosarchaea group</taxon>
        <taxon>Halobacteria</taxon>
        <taxon>Halobacteriales</taxon>
        <taxon>Natrialbaceae</taxon>
        <taxon>Natronorubrum</taxon>
    </lineage>
</organism>
<dbReference type="EMBL" id="FNFE01000004">
    <property type="protein sequence ID" value="SDK37128.1"/>
    <property type="molecule type" value="Genomic_DNA"/>
</dbReference>
<reference evidence="3" key="1">
    <citation type="submission" date="2016-10" db="EMBL/GenBank/DDBJ databases">
        <authorList>
            <person name="Varghese N."/>
            <person name="Submissions S."/>
        </authorList>
    </citation>
    <scope>NUCLEOTIDE SEQUENCE [LARGE SCALE GENOMIC DNA]</scope>
    <source>
        <strain evidence="3">B4,CECT 8067,JCM 17497</strain>
    </source>
</reference>
<evidence type="ECO:0000313" key="2">
    <source>
        <dbReference type="EMBL" id="SDK37128.1"/>
    </source>
</evidence>
<dbReference type="SUPFAM" id="SSF56024">
    <property type="entry name" value="Phospholipase D/nuclease"/>
    <property type="match status" value="1"/>
</dbReference>
<dbReference type="Gene3D" id="1.10.10.10">
    <property type="entry name" value="Winged helix-like DNA-binding domain superfamily/Winged helix DNA-binding domain"/>
    <property type="match status" value="1"/>
</dbReference>
<sequence>MSNAEEAVKTLTELGLTQYEARCFVALTRLSTGTAKEISQVADVPRSRVYDTIERLEKKGLVDVQQTEPREYKAVSVETACRRIREDYDSRINAAENALGQLEEPESRDDEGMWAISQKEHVSERVVTFLEDAEESVHYLLPATEVADQSILDSLQAAADRGVSVYVEVPTEDDHEAFTERIPGADVVVAEDLQSTNEVYSEWPGQLLMVDQRAIVASGVTESDLPDVVHEMAVWTYGRDHGLAVWMRELLDDRIVGRDGSRMPED</sequence>
<feature type="domain" description="Transcription regulator TrmB N-terminal" evidence="1">
    <location>
        <begin position="11"/>
        <end position="78"/>
    </location>
</feature>
<dbReference type="Proteomes" id="UP000198882">
    <property type="component" value="Unassembled WGS sequence"/>
</dbReference>
<dbReference type="PANTHER" id="PTHR34293">
    <property type="entry name" value="HTH-TYPE TRANSCRIPTIONAL REGULATOR TRMBL2"/>
    <property type="match status" value="1"/>
</dbReference>
<dbReference type="InterPro" id="IPR036388">
    <property type="entry name" value="WH-like_DNA-bd_sf"/>
</dbReference>
<gene>
    <name evidence="2" type="ORF">SAMN04515672_2904</name>
</gene>
<name>A0A1G9BC71_9EURY</name>
<evidence type="ECO:0000259" key="1">
    <source>
        <dbReference type="Pfam" id="PF01978"/>
    </source>
</evidence>
<evidence type="ECO:0000313" key="3">
    <source>
        <dbReference type="Proteomes" id="UP000198882"/>
    </source>
</evidence>
<dbReference type="InterPro" id="IPR051797">
    <property type="entry name" value="TrmB-like"/>
</dbReference>
<dbReference type="PANTHER" id="PTHR34293:SF1">
    <property type="entry name" value="HTH-TYPE TRANSCRIPTIONAL REGULATOR TRMBL2"/>
    <property type="match status" value="1"/>
</dbReference>
<proteinExistence type="predicted"/>
<dbReference type="InterPro" id="IPR036390">
    <property type="entry name" value="WH_DNA-bd_sf"/>
</dbReference>
<dbReference type="RefSeq" id="WP_090308099.1">
    <property type="nucleotide sequence ID" value="NZ_FNFE01000004.1"/>
</dbReference>
<protein>
    <submittedName>
        <fullName evidence="2">Sugar-specific transcriptional regulator TrmB</fullName>
    </submittedName>
</protein>
<dbReference type="OrthoDB" id="30795at2157"/>
<dbReference type="AlphaFoldDB" id="A0A1G9BC71"/>
<dbReference type="InterPro" id="IPR002831">
    <property type="entry name" value="Tscrpt_reg_TrmB_N"/>
</dbReference>
<accession>A0A1G9BC71</accession>
<dbReference type="SUPFAM" id="SSF46785">
    <property type="entry name" value="Winged helix' DNA-binding domain"/>
    <property type="match status" value="1"/>
</dbReference>